<feature type="transmembrane region" description="Helical" evidence="6">
    <location>
        <begin position="425"/>
        <end position="449"/>
    </location>
</feature>
<dbReference type="PROSITE" id="PS50850">
    <property type="entry name" value="MFS"/>
    <property type="match status" value="1"/>
</dbReference>
<keyword evidence="9" id="KW-1185">Reference proteome</keyword>
<evidence type="ECO:0000256" key="2">
    <source>
        <dbReference type="ARBA" id="ARBA00022692"/>
    </source>
</evidence>
<keyword evidence="4 6" id="KW-0472">Membrane</keyword>
<evidence type="ECO:0000256" key="5">
    <source>
        <dbReference type="SAM" id="MobiDB-lite"/>
    </source>
</evidence>
<dbReference type="InterPro" id="IPR005828">
    <property type="entry name" value="MFS_sugar_transport-like"/>
</dbReference>
<feature type="transmembrane region" description="Helical" evidence="6">
    <location>
        <begin position="20"/>
        <end position="42"/>
    </location>
</feature>
<dbReference type="PANTHER" id="PTHR24064">
    <property type="entry name" value="SOLUTE CARRIER FAMILY 22 MEMBER"/>
    <property type="match status" value="1"/>
</dbReference>
<dbReference type="Gene3D" id="1.20.1250.20">
    <property type="entry name" value="MFS general substrate transporter like domains"/>
    <property type="match status" value="1"/>
</dbReference>
<dbReference type="InterPro" id="IPR020846">
    <property type="entry name" value="MFS_dom"/>
</dbReference>
<evidence type="ECO:0000313" key="8">
    <source>
        <dbReference type="EMBL" id="OWF45914.1"/>
    </source>
</evidence>
<feature type="transmembrane region" description="Helical" evidence="6">
    <location>
        <begin position="368"/>
        <end position="390"/>
    </location>
</feature>
<feature type="transmembrane region" description="Helical" evidence="6">
    <location>
        <begin position="399"/>
        <end position="419"/>
    </location>
</feature>
<evidence type="ECO:0000256" key="1">
    <source>
        <dbReference type="ARBA" id="ARBA00004141"/>
    </source>
</evidence>
<name>A0A210QB15_MIZYE</name>
<evidence type="ECO:0000256" key="4">
    <source>
        <dbReference type="ARBA" id="ARBA00023136"/>
    </source>
</evidence>
<feature type="transmembrane region" description="Helical" evidence="6">
    <location>
        <begin position="336"/>
        <end position="356"/>
    </location>
</feature>
<feature type="transmembrane region" description="Helical" evidence="6">
    <location>
        <begin position="493"/>
        <end position="514"/>
    </location>
</feature>
<dbReference type="SUPFAM" id="SSF103473">
    <property type="entry name" value="MFS general substrate transporter"/>
    <property type="match status" value="1"/>
</dbReference>
<evidence type="ECO:0000313" key="9">
    <source>
        <dbReference type="Proteomes" id="UP000242188"/>
    </source>
</evidence>
<gene>
    <name evidence="8" type="ORF">KP79_PYT07310</name>
</gene>
<dbReference type="Proteomes" id="UP000242188">
    <property type="component" value="Unassembled WGS sequence"/>
</dbReference>
<dbReference type="AlphaFoldDB" id="A0A210QB15"/>
<dbReference type="EMBL" id="NEDP02004373">
    <property type="protein sequence ID" value="OWF45914.1"/>
    <property type="molecule type" value="Genomic_DNA"/>
</dbReference>
<feature type="transmembrane region" description="Helical" evidence="6">
    <location>
        <begin position="229"/>
        <end position="250"/>
    </location>
</feature>
<evidence type="ECO:0000256" key="3">
    <source>
        <dbReference type="ARBA" id="ARBA00022989"/>
    </source>
</evidence>
<feature type="domain" description="Major facilitator superfamily (MFS) profile" evidence="7">
    <location>
        <begin position="94"/>
        <end position="519"/>
    </location>
</feature>
<dbReference type="OrthoDB" id="10021984at2759"/>
<evidence type="ECO:0000259" key="7">
    <source>
        <dbReference type="PROSITE" id="PS50850"/>
    </source>
</evidence>
<feature type="transmembrane region" description="Helical" evidence="6">
    <location>
        <begin position="195"/>
        <end position="217"/>
    </location>
</feature>
<comment type="subcellular location">
    <subcellularLocation>
        <location evidence="1">Membrane</location>
        <topology evidence="1">Multi-pass membrane protein</topology>
    </subcellularLocation>
</comment>
<keyword evidence="3 6" id="KW-1133">Transmembrane helix</keyword>
<dbReference type="CDD" id="cd17317">
    <property type="entry name" value="MFS_SLC22"/>
    <property type="match status" value="1"/>
</dbReference>
<dbReference type="GO" id="GO:0022857">
    <property type="term" value="F:transmembrane transporter activity"/>
    <property type="evidence" value="ECO:0007669"/>
    <property type="project" value="InterPro"/>
</dbReference>
<evidence type="ECO:0000256" key="6">
    <source>
        <dbReference type="SAM" id="Phobius"/>
    </source>
</evidence>
<feature type="region of interest" description="Disordered" evidence="5">
    <location>
        <begin position="527"/>
        <end position="550"/>
    </location>
</feature>
<reference evidence="8 9" key="1">
    <citation type="journal article" date="2017" name="Nat. Ecol. Evol.">
        <title>Scallop genome provides insights into evolution of bilaterian karyotype and development.</title>
        <authorList>
            <person name="Wang S."/>
            <person name="Zhang J."/>
            <person name="Jiao W."/>
            <person name="Li J."/>
            <person name="Xun X."/>
            <person name="Sun Y."/>
            <person name="Guo X."/>
            <person name="Huan P."/>
            <person name="Dong B."/>
            <person name="Zhang L."/>
            <person name="Hu X."/>
            <person name="Sun X."/>
            <person name="Wang J."/>
            <person name="Zhao C."/>
            <person name="Wang Y."/>
            <person name="Wang D."/>
            <person name="Huang X."/>
            <person name="Wang R."/>
            <person name="Lv J."/>
            <person name="Li Y."/>
            <person name="Zhang Z."/>
            <person name="Liu B."/>
            <person name="Lu W."/>
            <person name="Hui Y."/>
            <person name="Liang J."/>
            <person name="Zhou Z."/>
            <person name="Hou R."/>
            <person name="Li X."/>
            <person name="Liu Y."/>
            <person name="Li H."/>
            <person name="Ning X."/>
            <person name="Lin Y."/>
            <person name="Zhao L."/>
            <person name="Xing Q."/>
            <person name="Dou J."/>
            <person name="Li Y."/>
            <person name="Mao J."/>
            <person name="Guo H."/>
            <person name="Dou H."/>
            <person name="Li T."/>
            <person name="Mu C."/>
            <person name="Jiang W."/>
            <person name="Fu Q."/>
            <person name="Fu X."/>
            <person name="Miao Y."/>
            <person name="Liu J."/>
            <person name="Yu Q."/>
            <person name="Li R."/>
            <person name="Liao H."/>
            <person name="Li X."/>
            <person name="Kong Y."/>
            <person name="Jiang Z."/>
            <person name="Chourrout D."/>
            <person name="Li R."/>
            <person name="Bao Z."/>
        </authorList>
    </citation>
    <scope>NUCLEOTIDE SEQUENCE [LARGE SCALE GENOMIC DNA]</scope>
    <source>
        <strain evidence="8 9">PY_sf001</strain>
    </source>
</reference>
<feature type="transmembrane region" description="Helical" evidence="6">
    <location>
        <begin position="172"/>
        <end position="189"/>
    </location>
</feature>
<keyword evidence="2 6" id="KW-0812">Transmembrane</keyword>
<sequence length="550" mass="61548">MKLDNILITIGEFGLYQKYAYSLICWTSLYMGLYAVMSVIFLNTPQHRCKIPYFENDTYDISSAFHQNLINNYIPPSSDDDTLDYDQCHLYSFDYNNAKFDNSSRPINASLIKCNDWVYSDSMFKETFTTKLNIVCDRKHLTSLVKSLFFVGKLVGALVFGTLSDVVGRKTTLCFSLMMMFGLSFGMTWSPSYIVYAVIMTGIGAATQGIFPVAFVLGVELVGPSKRKYAGIVLEFFFSIGLMMVAGVSYFVRHWYYISIICSTPAVLFIAYWWLLPESLRWLLSKRKYEEADRILQKAAKINKVMLETNLFDDEKEKMTPDATGKLWQLFSSRVMLLRTTVIFFNWFIVAMMYYGLSLNAGNLGGNFFLNMFLSGLVEIPANAMALLILDRIGRQKTYFFSMIFGGCACALTTIPILYGEKENQTIITILAMFGKFGATAAFNTIYFFSSELFPTVVRNAGLGASSCASRAGGIAAPYIADSAALIGGTVGKVFPSGIFGALAIIAGLTSLFLPETLNRELPETIEDGKQFGKHQKPNTSPSHELEEWT</sequence>
<dbReference type="InterPro" id="IPR036259">
    <property type="entry name" value="MFS_trans_sf"/>
</dbReference>
<feature type="transmembrane region" description="Helical" evidence="6">
    <location>
        <begin position="256"/>
        <end position="276"/>
    </location>
</feature>
<dbReference type="GO" id="GO:0016020">
    <property type="term" value="C:membrane"/>
    <property type="evidence" value="ECO:0007669"/>
    <property type="project" value="UniProtKB-SubCell"/>
</dbReference>
<organism evidence="8 9">
    <name type="scientific">Mizuhopecten yessoensis</name>
    <name type="common">Japanese scallop</name>
    <name type="synonym">Patinopecten yessoensis</name>
    <dbReference type="NCBI Taxonomy" id="6573"/>
    <lineage>
        <taxon>Eukaryota</taxon>
        <taxon>Metazoa</taxon>
        <taxon>Spiralia</taxon>
        <taxon>Lophotrochozoa</taxon>
        <taxon>Mollusca</taxon>
        <taxon>Bivalvia</taxon>
        <taxon>Autobranchia</taxon>
        <taxon>Pteriomorphia</taxon>
        <taxon>Pectinida</taxon>
        <taxon>Pectinoidea</taxon>
        <taxon>Pectinidae</taxon>
        <taxon>Mizuhopecten</taxon>
    </lineage>
</organism>
<protein>
    <submittedName>
        <fullName evidence="8">Organic cation transporter protein</fullName>
    </submittedName>
</protein>
<accession>A0A210QB15</accession>
<proteinExistence type="predicted"/>
<comment type="caution">
    <text evidence="8">The sequence shown here is derived from an EMBL/GenBank/DDBJ whole genome shotgun (WGS) entry which is preliminary data.</text>
</comment>
<dbReference type="Pfam" id="PF00083">
    <property type="entry name" value="Sugar_tr"/>
    <property type="match status" value="1"/>
</dbReference>